<evidence type="ECO:0000256" key="1">
    <source>
        <dbReference type="ARBA" id="ARBA00004651"/>
    </source>
</evidence>
<dbReference type="VEuPathDB" id="VectorBase:AALB20_029962"/>
<dbReference type="Gene3D" id="2.170.180.11">
    <property type="entry name" value="Methuselah ectodomain, domain 2"/>
    <property type="match status" value="1"/>
</dbReference>
<dbReference type="GO" id="GO:0005886">
    <property type="term" value="C:plasma membrane"/>
    <property type="evidence" value="ECO:0007669"/>
    <property type="project" value="UniProtKB-SubCell"/>
</dbReference>
<dbReference type="InterPro" id="IPR010596">
    <property type="entry name" value="Methuselah_N_dom"/>
</dbReference>
<dbReference type="EnsemblMetazoa" id="AALB004678-RA">
    <property type="protein sequence ID" value="AALB004678-PA"/>
    <property type="gene ID" value="AALB004678"/>
</dbReference>
<proteinExistence type="inferred from homology"/>
<dbReference type="GO" id="GO:0008528">
    <property type="term" value="F:G protein-coupled peptide receptor activity"/>
    <property type="evidence" value="ECO:0007669"/>
    <property type="project" value="TreeGrafter"/>
</dbReference>
<dbReference type="VEuPathDB" id="VectorBase:AALB004678"/>
<dbReference type="Proteomes" id="UP000069272">
    <property type="component" value="Chromosome 3L"/>
</dbReference>
<dbReference type="CDD" id="cd15039">
    <property type="entry name" value="7tmB3_Methuselah-like"/>
    <property type="match status" value="3"/>
</dbReference>
<dbReference type="STRING" id="7167.A0A182FDT7"/>
<dbReference type="Gene3D" id="2.30.160.11">
    <property type="match status" value="1"/>
</dbReference>
<keyword evidence="3" id="KW-1003">Cell membrane</keyword>
<keyword evidence="5" id="KW-0732">Signal</keyword>
<keyword evidence="13" id="KW-1185">Reference proteome</keyword>
<dbReference type="Gene3D" id="1.20.1070.10">
    <property type="entry name" value="Rhodopsin 7-helix transmembrane proteins"/>
    <property type="match status" value="4"/>
</dbReference>
<keyword evidence="10" id="KW-0807">Transducer</keyword>
<keyword evidence="7" id="KW-0297">G-protein coupled receptor</keyword>
<evidence type="ECO:0000256" key="3">
    <source>
        <dbReference type="ARBA" id="ARBA00022475"/>
    </source>
</evidence>
<dbReference type="PROSITE" id="PS50261">
    <property type="entry name" value="G_PROTEIN_RECEP_F2_4"/>
    <property type="match status" value="3"/>
</dbReference>
<evidence type="ECO:0000256" key="2">
    <source>
        <dbReference type="ARBA" id="ARBA00008979"/>
    </source>
</evidence>
<keyword evidence="6" id="KW-1133">Transmembrane helix</keyword>
<dbReference type="InterPro" id="IPR017981">
    <property type="entry name" value="GPCR_2-like_7TM"/>
</dbReference>
<comment type="similarity">
    <text evidence="2">Belongs to the G-protein coupled receptor 2 family. Mth subfamily.</text>
</comment>
<accession>A0A182FDT7</accession>
<keyword evidence="8" id="KW-0472">Membrane</keyword>
<dbReference type="Pfam" id="PF00002">
    <property type="entry name" value="7tm_2"/>
    <property type="match status" value="3"/>
</dbReference>
<dbReference type="VEuPathDB" id="VectorBase:AALB20_027604"/>
<dbReference type="PANTHER" id="PTHR47154">
    <property type="entry name" value="G-PROTEIN COUPLED RECEPTOR MTH-RELATED"/>
    <property type="match status" value="1"/>
</dbReference>
<dbReference type="SUPFAM" id="SSF63877">
    <property type="entry name" value="Methuselah ectodomain"/>
    <property type="match status" value="3"/>
</dbReference>
<dbReference type="PANTHER" id="PTHR47154:SF2">
    <property type="entry name" value="G-PROTEIN COUPLED RECEPTOR MTH-RELATED"/>
    <property type="match status" value="1"/>
</dbReference>
<comment type="subcellular location">
    <subcellularLocation>
        <location evidence="1">Cell membrane</location>
        <topology evidence="1">Multi-pass membrane protein</topology>
    </subcellularLocation>
</comment>
<organism evidence="12 13">
    <name type="scientific">Anopheles albimanus</name>
    <name type="common">New world malaria mosquito</name>
    <dbReference type="NCBI Taxonomy" id="7167"/>
    <lineage>
        <taxon>Eukaryota</taxon>
        <taxon>Metazoa</taxon>
        <taxon>Ecdysozoa</taxon>
        <taxon>Arthropoda</taxon>
        <taxon>Hexapoda</taxon>
        <taxon>Insecta</taxon>
        <taxon>Pterygota</taxon>
        <taxon>Neoptera</taxon>
        <taxon>Endopterygota</taxon>
        <taxon>Diptera</taxon>
        <taxon>Nematocera</taxon>
        <taxon>Culicoidea</taxon>
        <taxon>Culicidae</taxon>
        <taxon>Anophelinae</taxon>
        <taxon>Anopheles</taxon>
    </lineage>
</organism>
<evidence type="ECO:0000256" key="9">
    <source>
        <dbReference type="ARBA" id="ARBA00023170"/>
    </source>
</evidence>
<feature type="domain" description="G-protein coupled receptors family 2 profile 2" evidence="11">
    <location>
        <begin position="1370"/>
        <end position="1631"/>
    </location>
</feature>
<evidence type="ECO:0000259" key="11">
    <source>
        <dbReference type="PROSITE" id="PS50261"/>
    </source>
</evidence>
<evidence type="ECO:0000313" key="12">
    <source>
        <dbReference type="EnsemblMetazoa" id="AALB004678-PA"/>
    </source>
</evidence>
<evidence type="ECO:0000256" key="7">
    <source>
        <dbReference type="ARBA" id="ARBA00023040"/>
    </source>
</evidence>
<dbReference type="InterPro" id="IPR023311">
    <property type="entry name" value="Methusela_ecto_dom_2"/>
</dbReference>
<dbReference type="InterPro" id="IPR044860">
    <property type="entry name" value="Methusela_ecto_dom_1"/>
</dbReference>
<evidence type="ECO:0000256" key="6">
    <source>
        <dbReference type="ARBA" id="ARBA00022989"/>
    </source>
</evidence>
<evidence type="ECO:0000313" key="13">
    <source>
        <dbReference type="Proteomes" id="UP000069272"/>
    </source>
</evidence>
<reference evidence="12" key="2">
    <citation type="submission" date="2022-08" db="UniProtKB">
        <authorList>
            <consortium name="EnsemblMetazoa"/>
        </authorList>
    </citation>
    <scope>IDENTIFICATION</scope>
    <source>
        <strain evidence="12">STECLA/ALBI9_A</strain>
    </source>
</reference>
<dbReference type="InterPro" id="IPR000832">
    <property type="entry name" value="GPCR_2_secretin-like"/>
</dbReference>
<keyword evidence="9" id="KW-0675">Receptor</keyword>
<feature type="domain" description="G-protein coupled receptors family 2 profile 2" evidence="11">
    <location>
        <begin position="200"/>
        <end position="463"/>
    </location>
</feature>
<evidence type="ECO:0000256" key="5">
    <source>
        <dbReference type="ARBA" id="ARBA00022729"/>
    </source>
</evidence>
<sequence>MGGRIFASLLVLFGVRYSACNSLPCDFIDSVNITDGVRLANGSINHNGIVYSPTYYREIDYDYEDFATRKYVPPYIRGCLCAVRICVRLCCRDNEHLAIGCTKADMVFPIRANVSVNATREMIDLRESPLYGFLHGKPCAQVYELLPQDSPHDEWTIARNGSLIIEEGMLIPRNQYCLAPRYNETYVSGLVCFVADPEFRYQLYPVGMLISVPFLLMTFFVYACIPELRNMHGKSLMCYVLGLSVGYTVLSLVQLKVFPGSSISCAISGYIVYFSFMVSFFWLNVMSFDIYWTFKGVTGVRSTETKKFVLYSLYAWGCPILLVAAALVADHTELLPVYLRPQFGLTRCLFIENKLIEFIYLYLPLLILVFMNVLFFVVTAIRIFKIQCETSMIRRGDSKRHTKLDNDRDRFGLYLRLFIVMGVTWSLEIISWVVDTNAWIFYVSDVCNCIQGFLIFALFVLKQKIKRLIYRRGAVEPCSGLEAIDLTNGTTVTGDGVIEYEGIRYTPSQYYRDESGVRRGCVCRVRQCIYVCCTTSVDQCLVSEFQVNITDPMGAGQHTEDLFADDRYYLLYSLPPCHGGQMLAISWDEYLLHSGGQLAYGTSLFGYEHFCLLPADEHGMVDAGFCETIDINEAHRWYSVGFLVSIPFLVVTFIVYALLPEMQNVPGKSLMCYVAALTATYILLALMRWGVYNLLSATCYVTGYIVYFTLLAGFFWLNVMSFDIYWTFGGTRGRTTERRKFLFYCLYAWGTPVLILSLVLLFDHTELIGKAMRPQIGESRCYLKEDKLVEFLYMYLPLLILVGVNVFFFGVTAKRIYQMEQATATALSSESRRHAKYEKDRYRFSLYVRLFTIMGVTWTVEIISWLLSKPSVASSHWLVYVLDVCNCFTGIAIFFLFVWKQKVKTLLLQRTYASNNLTRDDMTELYTNVSDASGNNVHVANLAENAQYHLILQEPYCAGNPLELEQEQVHIKSNGELKLNEFEFNYPLFCMLPKNEMDEFRAAYCEHETSDLSHQIYAFEEMLTQFLYLYLPLLLLVAANIYFFAITAIRIYQAEKTNVLMMNGNSRRHTKYEKDRNRFRLYLRLFTIMGVTWSLEIISWLVTQSKTSPSWLAYVLDVSNCLAGIVIFFLFVWKQRVRKLLVQRFNWAIGSSEADNKSNNTDQAVHGSKMVPHCRTAVIVILVFSAALRVVLSTKAIETADRTDCLPEERIDLMNGTMEDGNGTILYAGGLYSLDNYVEKQEQRYSCICKRRVCIYVCCYHIEADRCEVAQLPLNVSSEQAASGSRVREQVNLKQSARHWLIYARPPAWNTTTGYVMRLFGYEAELHEVRTDGSLAYGSNVYASKTYCVNPGSEPIPFVWFLEQHGQLDVHHWHSLGMIISVPFLIATLIVYILIPDLRNIPGKSLMCYVLALTSSYITLVVIKRSVIVMHDWCQTVGYLCYYSLMSSFFWLNVMAFDIFWTFGGRRRSTTDRGKFLLYCGYAYGVPLTFLACALVADKTELLPTTIRPGFGDGQCLFKAEQFVSLVYLYLPLALVVSTNLFFFISTASKISLIERSTAAALRGDSGRHSRFTNERNRYGLYVRLFVVMGVTWMFELISWVADTHHWWVYVTDICNCSSGVFIFFLFVWKRKVLMLLQERLNGKKEKRQVQPLFSVTATRTTGLTQAPGQPSPSRIDNTSF</sequence>
<name>A0A182FDT7_ANOAL</name>
<evidence type="ECO:0000256" key="10">
    <source>
        <dbReference type="ARBA" id="ARBA00023224"/>
    </source>
</evidence>
<evidence type="ECO:0000256" key="4">
    <source>
        <dbReference type="ARBA" id="ARBA00022692"/>
    </source>
</evidence>
<dbReference type="VEuPathDB" id="VectorBase:AALB20_032278"/>
<reference evidence="12 13" key="1">
    <citation type="journal article" date="2017" name="G3 (Bethesda)">
        <title>The Physical Genome Mapping of Anopheles albimanus Corrected Scaffold Misassemblies and Identified Interarm Rearrangements in Genus Anopheles.</title>
        <authorList>
            <person name="Artemov G.N."/>
            <person name="Peery A.N."/>
            <person name="Jiang X."/>
            <person name="Tu Z."/>
            <person name="Stegniy V.N."/>
            <person name="Sharakhova M.V."/>
            <person name="Sharakhov I.V."/>
        </authorList>
    </citation>
    <scope>NUCLEOTIDE SEQUENCE [LARGE SCALE GENOMIC DNA]</scope>
    <source>
        <strain evidence="12 13">ALBI9_A</strain>
    </source>
</reference>
<dbReference type="VEuPathDB" id="VectorBase:AALB20_025953"/>
<keyword evidence="4" id="KW-0812">Transmembrane</keyword>
<evidence type="ECO:0000256" key="8">
    <source>
        <dbReference type="ARBA" id="ARBA00023136"/>
    </source>
</evidence>
<protein>
    <recommendedName>
        <fullName evidence="11">G-protein coupled receptors family 2 profile 2 domain-containing protein</fullName>
    </recommendedName>
</protein>
<dbReference type="Pfam" id="PF06652">
    <property type="entry name" value="Methuselah_N"/>
    <property type="match status" value="1"/>
</dbReference>
<dbReference type="InterPro" id="IPR036272">
    <property type="entry name" value="Methuselah_N_sf"/>
</dbReference>
<dbReference type="GO" id="GO:0007166">
    <property type="term" value="P:cell surface receptor signaling pathway"/>
    <property type="evidence" value="ECO:0007669"/>
    <property type="project" value="InterPro"/>
</dbReference>
<dbReference type="InterPro" id="IPR051384">
    <property type="entry name" value="Mth_GPCR"/>
</dbReference>
<dbReference type="SUPFAM" id="SSF81321">
    <property type="entry name" value="Family A G protein-coupled receptor-like"/>
    <property type="match status" value="1"/>
</dbReference>
<feature type="domain" description="G-protein coupled receptors family 2 profile 2" evidence="11">
    <location>
        <begin position="634"/>
        <end position="901"/>
    </location>
</feature>